<feature type="domain" description="Proteasome activator complex subunit 4 C-terminal" evidence="9">
    <location>
        <begin position="1741"/>
        <end position="1827"/>
    </location>
</feature>
<dbReference type="PANTHER" id="PTHR32170:SF3">
    <property type="entry name" value="PROTEASOME ACTIVATOR COMPLEX SUBUNIT 4"/>
    <property type="match status" value="1"/>
</dbReference>
<dbReference type="GO" id="GO:0070628">
    <property type="term" value="F:proteasome binding"/>
    <property type="evidence" value="ECO:0007669"/>
    <property type="project" value="InterPro"/>
</dbReference>
<evidence type="ECO:0000313" key="13">
    <source>
        <dbReference type="Proteomes" id="UP001353858"/>
    </source>
</evidence>
<dbReference type="GO" id="GO:0006281">
    <property type="term" value="P:DNA repair"/>
    <property type="evidence" value="ECO:0007669"/>
    <property type="project" value="UniProtKB-KW"/>
</dbReference>
<evidence type="ECO:0000259" key="11">
    <source>
        <dbReference type="Pfam" id="PF23096"/>
    </source>
</evidence>
<dbReference type="InterPro" id="IPR011989">
    <property type="entry name" value="ARM-like"/>
</dbReference>
<dbReference type="SUPFAM" id="SSF48371">
    <property type="entry name" value="ARM repeat"/>
    <property type="match status" value="2"/>
</dbReference>
<keyword evidence="8" id="KW-0539">Nucleus</keyword>
<evidence type="ECO:0000256" key="7">
    <source>
        <dbReference type="ARBA" id="ARBA00023204"/>
    </source>
</evidence>
<dbReference type="Gene3D" id="1.25.10.10">
    <property type="entry name" value="Leucine-rich Repeat Variant"/>
    <property type="match status" value="1"/>
</dbReference>
<accession>A0AAN7PLA3</accession>
<dbReference type="Pfam" id="PF11919">
    <property type="entry name" value="PSME4_C"/>
    <property type="match status" value="1"/>
</dbReference>
<protein>
    <recommendedName>
        <fullName evidence="14">Proteasome activator complex subunit 4</fullName>
    </recommendedName>
</protein>
<keyword evidence="5" id="KW-0677">Repeat</keyword>
<dbReference type="InterPro" id="IPR035309">
    <property type="entry name" value="PSME4"/>
</dbReference>
<keyword evidence="7" id="KW-0234">DNA repair</keyword>
<name>A0AAN7PLA3_9COLE</name>
<dbReference type="GO" id="GO:0016504">
    <property type="term" value="F:peptidase activator activity"/>
    <property type="evidence" value="ECO:0007669"/>
    <property type="project" value="InterPro"/>
</dbReference>
<dbReference type="GO" id="GO:0010499">
    <property type="term" value="P:proteasomal ubiquitin-independent protein catabolic process"/>
    <property type="evidence" value="ECO:0007669"/>
    <property type="project" value="TreeGrafter"/>
</dbReference>
<dbReference type="EMBL" id="JARPUR010000001">
    <property type="protein sequence ID" value="KAK4885236.1"/>
    <property type="molecule type" value="Genomic_DNA"/>
</dbReference>
<dbReference type="PANTHER" id="PTHR32170">
    <property type="entry name" value="PROTEASOME ACTIVATOR COMPLEX SUBUNIT 4"/>
    <property type="match status" value="1"/>
</dbReference>
<proteinExistence type="inferred from homology"/>
<evidence type="ECO:0000256" key="2">
    <source>
        <dbReference type="ARBA" id="ARBA00004496"/>
    </source>
</evidence>
<keyword evidence="6" id="KW-0227">DNA damage</keyword>
<comment type="similarity">
    <text evidence="3">Belongs to the BLM10 family.</text>
</comment>
<evidence type="ECO:0008006" key="14">
    <source>
        <dbReference type="Google" id="ProtNLM"/>
    </source>
</evidence>
<feature type="domain" description="Proteasome activator complex subunit 4-like HEAT repeat-like" evidence="11">
    <location>
        <begin position="1162"/>
        <end position="1445"/>
    </location>
</feature>
<dbReference type="Pfam" id="PF23096">
    <property type="entry name" value="HEAT_PSME4"/>
    <property type="match status" value="1"/>
</dbReference>
<evidence type="ECO:0000256" key="8">
    <source>
        <dbReference type="ARBA" id="ARBA00023242"/>
    </source>
</evidence>
<dbReference type="InterPro" id="IPR055455">
    <property type="entry name" value="HEAT_PSME4"/>
</dbReference>
<organism evidence="12 13">
    <name type="scientific">Aquatica leii</name>
    <dbReference type="NCBI Taxonomy" id="1421715"/>
    <lineage>
        <taxon>Eukaryota</taxon>
        <taxon>Metazoa</taxon>
        <taxon>Ecdysozoa</taxon>
        <taxon>Arthropoda</taxon>
        <taxon>Hexapoda</taxon>
        <taxon>Insecta</taxon>
        <taxon>Pterygota</taxon>
        <taxon>Neoptera</taxon>
        <taxon>Endopterygota</taxon>
        <taxon>Coleoptera</taxon>
        <taxon>Polyphaga</taxon>
        <taxon>Elateriformia</taxon>
        <taxon>Elateroidea</taxon>
        <taxon>Lampyridae</taxon>
        <taxon>Luciolinae</taxon>
        <taxon>Aquatica</taxon>
    </lineage>
</organism>
<evidence type="ECO:0000256" key="6">
    <source>
        <dbReference type="ARBA" id="ARBA00022763"/>
    </source>
</evidence>
<dbReference type="Proteomes" id="UP001353858">
    <property type="component" value="Unassembled WGS sequence"/>
</dbReference>
<gene>
    <name evidence="12" type="ORF">RN001_001507</name>
</gene>
<keyword evidence="4" id="KW-0963">Cytoplasm</keyword>
<evidence type="ECO:0000256" key="1">
    <source>
        <dbReference type="ARBA" id="ARBA00004324"/>
    </source>
</evidence>
<dbReference type="InterPro" id="IPR016024">
    <property type="entry name" value="ARM-type_fold"/>
</dbReference>
<feature type="domain" description="Proteasome activator Blm10 middle HEAT repeats region" evidence="10">
    <location>
        <begin position="317"/>
        <end position="805"/>
    </location>
</feature>
<evidence type="ECO:0000256" key="3">
    <source>
        <dbReference type="ARBA" id="ARBA00005739"/>
    </source>
</evidence>
<dbReference type="GO" id="GO:0016607">
    <property type="term" value="C:nuclear speck"/>
    <property type="evidence" value="ECO:0007669"/>
    <property type="project" value="UniProtKB-SubCell"/>
</dbReference>
<reference evidence="13" key="1">
    <citation type="submission" date="2023-01" db="EMBL/GenBank/DDBJ databases">
        <title>Key to firefly adult light organ development and bioluminescence: homeobox transcription factors regulate luciferase expression and transportation to peroxisome.</title>
        <authorList>
            <person name="Fu X."/>
        </authorList>
    </citation>
    <scope>NUCLEOTIDE SEQUENCE [LARGE SCALE GENOMIC DNA]</scope>
</reference>
<evidence type="ECO:0000256" key="5">
    <source>
        <dbReference type="ARBA" id="ARBA00022737"/>
    </source>
</evidence>
<dbReference type="Pfam" id="PF16507">
    <property type="entry name" value="HEAT_PSME4_mid"/>
    <property type="match status" value="1"/>
</dbReference>
<keyword evidence="13" id="KW-1185">Reference proteome</keyword>
<dbReference type="InterPro" id="IPR032430">
    <property type="entry name" value="Blm10_mid"/>
</dbReference>
<evidence type="ECO:0000259" key="9">
    <source>
        <dbReference type="Pfam" id="PF11919"/>
    </source>
</evidence>
<dbReference type="GO" id="GO:0005829">
    <property type="term" value="C:cytosol"/>
    <property type="evidence" value="ECO:0007669"/>
    <property type="project" value="TreeGrafter"/>
</dbReference>
<comment type="caution">
    <text evidence="12">The sequence shown here is derived from an EMBL/GenBank/DDBJ whole genome shotgun (WGS) entry which is preliminary data.</text>
</comment>
<evidence type="ECO:0000313" key="12">
    <source>
        <dbReference type="EMBL" id="KAK4885236.1"/>
    </source>
</evidence>
<evidence type="ECO:0000259" key="10">
    <source>
        <dbReference type="Pfam" id="PF16507"/>
    </source>
</evidence>
<dbReference type="InterPro" id="IPR021843">
    <property type="entry name" value="PSME4_C"/>
</dbReference>
<evidence type="ECO:0000256" key="4">
    <source>
        <dbReference type="ARBA" id="ARBA00022490"/>
    </source>
</evidence>
<comment type="subcellular location">
    <subcellularLocation>
        <location evidence="2">Cytoplasm</location>
    </subcellularLocation>
    <subcellularLocation>
        <location evidence="1">Nucleus speckle</location>
    </subcellularLocation>
</comment>
<sequence>MEEEDTDKRLKKLGFKPQKENVYNKLLPYANELDKESKNLFKDIKTNLVKSVLAREIRPGCMVWTSRLNKYTRIYGLKFSKEDHIALVKLYYELVTIPDLEPTRINKFGCTLNFLLKKKMLSPNDLQLEWRPLYDLCVRITEKSNSDIGMYKYSSSLEVVIESLIRICRLYFPIEATQEILDEFRPHLYPYDNTHIASAIHYFELFLPIITPLEKKHLGYELWLEEFLELWKVCHNANLWENHLTWLLARLASYNNGRINWEPYIPIMFVRFKRAFHLPVSYRKRQSMRPFKIDVAAMANWMVCCLGGTSEVAFYHLEKFLQTLETYYHPANFGKWSPKLRELLKKLAFYFVQRVHCERFKKPTWEFQTSDDFKLTDADIERFVKIMKPCLEQAMFSGHGSQEVAFAMQYLAALRPDIIVPIVLDKLYTSMDSLTEPHKLTSSMICTTSIARFMAYGARNNYPEGPTHVFPLLTSLLPGIDPNDIMKCLMTFNLISHFSNLAPLVNSSEASNYYDDLTEEEHAICESSAGLEDFVLQFFDRICAWVESNSLDFVRLEQSDNENKSRLESVSETVLFSVITAMLYQCSPEIYSTALKKVHSFATNRILELKVSGKLVAILCACFAKTNPKETLKLFLPDLCGTIERLLGDNDDIIKEEQLDDELLYNLLLLSEILDGRTELLNYIDRITKILDRTLHMTSTQGSRIAAHILNLVMTSLSFTQPIEYRSCNTSYDVHIKDFLTIRKWGEPGDLKNLNLSWYVPEKAEIDCIQMLLYKYLLPELDVLDKYSKGEMVLERKELRSRLRIVSAILACQSVLPLWKEPAIQLVDSVLEPWAFELTIGVPHTINMPDGRNVRKVITDTIHNVQKKILEIDEGDTKSIYNIVYIYDILVFNKFRGRDFESHWKNFHVVKKVLEDRLHQNKSHLRYTLVDRIMLQHEFRNESRTCTFTETHKQIIEDLFELSVSHYSEVRITAQKKLFATISTFLYSYKVIIPHITKILQLDPSEHHEKFKGCLYVLLGSKNGAIVSRHDWGLIKELWPLIIKSKTSEKPSIVNLMSALTDAVNNFPTISIKFQMPDKCLTAAYELAKNYPNVSLEGFQETIDAGPQMLETDYQRKVLCYNQTIDSLLNSCLNDNLHWRYYSMTLVFLKNLVHPDIKYNPRVIQFFMNALINDSLEVRKIAMRVFLYILVQNKPKYKKITIDPYSYGSNSKANKITPGIRPDNQWLLYDSKTVPLNTEEWEKPRYLHRRDFGYYAWPKKLETYGPSHEQPTFAKRRDTLSEEENSILNFFNEQNINILIKYLSMEEKKGKDQFSGFRFLVFKNLFKIFEDHLLEHFVPHLQLLAKDGQEHSHRCIAEIIGGIMRGSKHWSFDKVQNLWSILLPIIKKIFTNMSVETLGDWGLCFATALDSRDPNRYHWLLEFLMDNPLSEQTSFSSCCRIYILQNALNQQAWRNVELISRLLEYLKGHLSHPFQNVRENISVCLTVIFSENIGFSNGCNISSPKVEDFFTYVMPRLNTLYDITVDSMRKNEGGETTQIANQMQLIHLNNNGEKEERIRLFKTVSKYVTGSVTRRNYAAVPSHYELLPLACILQNNDNDEELSTICSNFLAVIGHSLILKEYIPAALAAIEKVSVCPFWSARAAIAEFIPVFVFHNFSTVIANEEWVDKIKMIVLQLLEDIQPEVRVTAAKTLSGFLHCHFIPNADSLLSEFKLKSRTKLKSRSGSTSSTVNIQNNSQTIRTRHAAVLGMCAFVSCHPYDVPEYLSDIFLELGKHLNDPQPIPAAIHQTLGDFKRTHHDNWDVHKLKFTEDELAVLSDLTVPPSYYA</sequence>